<evidence type="ECO:0000313" key="2">
    <source>
        <dbReference type="EMBL" id="MQT04484.1"/>
    </source>
</evidence>
<name>A0A646KQ90_STRJU</name>
<sequence>MSQVRPALRAADLPGASWRKASFSAGEGNCVEVADCTEFASRGIAIRDSKDSEGPVLLFQRATFSAFVSGIDVVDQ</sequence>
<keyword evidence="3" id="KW-1185">Reference proteome</keyword>
<dbReference type="Proteomes" id="UP000419138">
    <property type="component" value="Unassembled WGS sequence"/>
</dbReference>
<feature type="domain" description="DUF397" evidence="1">
    <location>
        <begin position="16"/>
        <end position="71"/>
    </location>
</feature>
<dbReference type="RefSeq" id="WP_153525861.1">
    <property type="nucleotide sequence ID" value="NZ_JBEPDZ010000001.1"/>
</dbReference>
<dbReference type="InterPro" id="IPR007278">
    <property type="entry name" value="DUF397"/>
</dbReference>
<evidence type="ECO:0000313" key="3">
    <source>
        <dbReference type="Proteomes" id="UP000419138"/>
    </source>
</evidence>
<dbReference type="AlphaFoldDB" id="A0A646KQ90"/>
<dbReference type="EMBL" id="VCLA01000192">
    <property type="protein sequence ID" value="MQT04484.1"/>
    <property type="molecule type" value="Genomic_DNA"/>
</dbReference>
<protein>
    <submittedName>
        <fullName evidence="2">DUF397 domain-containing protein</fullName>
    </submittedName>
</protein>
<proteinExistence type="predicted"/>
<gene>
    <name evidence="2" type="ORF">FF041_31305</name>
</gene>
<dbReference type="Pfam" id="PF04149">
    <property type="entry name" value="DUF397"/>
    <property type="match status" value="1"/>
</dbReference>
<comment type="caution">
    <text evidence="2">The sequence shown here is derived from an EMBL/GenBank/DDBJ whole genome shotgun (WGS) entry which is preliminary data.</text>
</comment>
<dbReference type="OrthoDB" id="3630359at2"/>
<evidence type="ECO:0000259" key="1">
    <source>
        <dbReference type="Pfam" id="PF04149"/>
    </source>
</evidence>
<reference evidence="2 3" key="1">
    <citation type="submission" date="2019-05" db="EMBL/GenBank/DDBJ databases">
        <title>Comparative genomics and metabolomics analyses of clavulanic acid producing Streptomyces species provides insight into specialized metabolism and evolution of beta-lactam biosynthetic gene clusters.</title>
        <authorList>
            <person name="Moore M.A."/>
            <person name="Cruz-Morales P."/>
            <person name="Barona Gomez F."/>
            <person name="Kapil T."/>
        </authorList>
    </citation>
    <scope>NUCLEOTIDE SEQUENCE [LARGE SCALE GENOMIC DNA]</scope>
    <source>
        <strain evidence="2 3">NRRL 5741</strain>
    </source>
</reference>
<accession>A0A646KQ90</accession>
<organism evidence="2 3">
    <name type="scientific">Streptomyces jumonjinensis</name>
    <dbReference type="NCBI Taxonomy" id="1945"/>
    <lineage>
        <taxon>Bacteria</taxon>
        <taxon>Bacillati</taxon>
        <taxon>Actinomycetota</taxon>
        <taxon>Actinomycetes</taxon>
        <taxon>Kitasatosporales</taxon>
        <taxon>Streptomycetaceae</taxon>
        <taxon>Streptomyces</taxon>
    </lineage>
</organism>